<reference evidence="7 8" key="1">
    <citation type="journal article" date="2015" name="Nature">
        <title>rRNA introns, odd ribosomes, and small enigmatic genomes across a large radiation of phyla.</title>
        <authorList>
            <person name="Brown C.T."/>
            <person name="Hug L.A."/>
            <person name="Thomas B.C."/>
            <person name="Sharon I."/>
            <person name="Castelle C.J."/>
            <person name="Singh A."/>
            <person name="Wilkins M.J."/>
            <person name="Williams K.H."/>
            <person name="Banfield J.F."/>
        </authorList>
    </citation>
    <scope>NUCLEOTIDE SEQUENCE [LARGE SCALE GENOMIC DNA]</scope>
</reference>
<dbReference type="GO" id="GO:0006412">
    <property type="term" value="P:translation"/>
    <property type="evidence" value="ECO:0007669"/>
    <property type="project" value="UniProtKB-UniRule"/>
</dbReference>
<evidence type="ECO:0000259" key="5">
    <source>
        <dbReference type="Pfam" id="PF00542"/>
    </source>
</evidence>
<sequence length="136" mass="14484">MAENTKKTDVSSKLSKLMDEIEKLSVLELAELVKALEEKFGVATVAAAPVAMAGAPAAVGAPIEEKTSFTVVLKADGGKKIQVLKAVREIKSDLTLLDAKKLVESLPKDLLTNVKKEEAEAVKKKLEEAGGQVELK</sequence>
<evidence type="ECO:0000313" key="8">
    <source>
        <dbReference type="Proteomes" id="UP000034664"/>
    </source>
</evidence>
<evidence type="ECO:0000256" key="4">
    <source>
        <dbReference type="HAMAP-Rule" id="MF_00368"/>
    </source>
</evidence>
<comment type="caution">
    <text evidence="7">The sequence shown here is derived from an EMBL/GenBank/DDBJ whole genome shotgun (WGS) entry which is preliminary data.</text>
</comment>
<dbReference type="GO" id="GO:0005840">
    <property type="term" value="C:ribosome"/>
    <property type="evidence" value="ECO:0007669"/>
    <property type="project" value="UniProtKB-KW"/>
</dbReference>
<dbReference type="SUPFAM" id="SSF48300">
    <property type="entry name" value="Ribosomal protein L7/12, oligomerisation (N-terminal) domain"/>
    <property type="match status" value="1"/>
</dbReference>
<dbReference type="InterPro" id="IPR013823">
    <property type="entry name" value="Ribosomal_bL12_C"/>
</dbReference>
<feature type="domain" description="Large ribosomal subunit protein bL12 C-terminal" evidence="5">
    <location>
        <begin position="69"/>
        <end position="136"/>
    </location>
</feature>
<evidence type="ECO:0000256" key="2">
    <source>
        <dbReference type="ARBA" id="ARBA00022980"/>
    </source>
</evidence>
<keyword evidence="2 4" id="KW-0689">Ribosomal protein</keyword>
<dbReference type="InterPro" id="IPR036235">
    <property type="entry name" value="Ribosomal_bL12_oligo_N_sf"/>
</dbReference>
<dbReference type="Proteomes" id="UP000034664">
    <property type="component" value="Unassembled WGS sequence"/>
</dbReference>
<dbReference type="InterPro" id="IPR014719">
    <property type="entry name" value="Ribosomal_bL12_C/ClpS-like"/>
</dbReference>
<dbReference type="GO" id="GO:1990904">
    <property type="term" value="C:ribonucleoprotein complex"/>
    <property type="evidence" value="ECO:0007669"/>
    <property type="project" value="UniProtKB-KW"/>
</dbReference>
<name>A0A0G0T1W5_9BACT</name>
<dbReference type="EMBL" id="LBZM01000037">
    <property type="protein sequence ID" value="KKR71048.1"/>
    <property type="molecule type" value="Genomic_DNA"/>
</dbReference>
<dbReference type="PANTHER" id="PTHR45987:SF4">
    <property type="entry name" value="LARGE RIBOSOMAL SUBUNIT PROTEIN BL12M"/>
    <property type="match status" value="1"/>
</dbReference>
<dbReference type="PATRIC" id="fig|1618482.3.peg.1089"/>
<comment type="similarity">
    <text evidence="1 4">Belongs to the bacterial ribosomal protein bL12 family.</text>
</comment>
<dbReference type="NCBIfam" id="TIGR00855">
    <property type="entry name" value="L12"/>
    <property type="match status" value="1"/>
</dbReference>
<dbReference type="Pfam" id="PF16320">
    <property type="entry name" value="Ribosomal_L12_N"/>
    <property type="match status" value="1"/>
</dbReference>
<feature type="domain" description="Large ribosomal subunit protein bL12 oligomerization" evidence="6">
    <location>
        <begin position="14"/>
        <end position="61"/>
    </location>
</feature>
<dbReference type="AlphaFoldDB" id="A0A0G0T1W5"/>
<dbReference type="GO" id="GO:0003735">
    <property type="term" value="F:structural constituent of ribosome"/>
    <property type="evidence" value="ECO:0007669"/>
    <property type="project" value="InterPro"/>
</dbReference>
<evidence type="ECO:0000256" key="1">
    <source>
        <dbReference type="ARBA" id="ARBA00007197"/>
    </source>
</evidence>
<dbReference type="HAMAP" id="MF_00368">
    <property type="entry name" value="Ribosomal_bL12"/>
    <property type="match status" value="1"/>
</dbReference>
<dbReference type="InterPro" id="IPR000206">
    <property type="entry name" value="Ribosomal_bL12"/>
</dbReference>
<comment type="function">
    <text evidence="4">Forms part of the ribosomal stalk which helps the ribosome interact with GTP-bound translation factors. Is thus essential for accurate translation.</text>
</comment>
<dbReference type="GO" id="GO:0003729">
    <property type="term" value="F:mRNA binding"/>
    <property type="evidence" value="ECO:0007669"/>
    <property type="project" value="TreeGrafter"/>
</dbReference>
<proteinExistence type="inferred from homology"/>
<evidence type="ECO:0000313" key="7">
    <source>
        <dbReference type="EMBL" id="KKR71048.1"/>
    </source>
</evidence>
<organism evidence="7 8">
    <name type="scientific">Candidatus Roizmanbacteria bacterium GW2011_GWB1_40_7</name>
    <dbReference type="NCBI Taxonomy" id="1618482"/>
    <lineage>
        <taxon>Bacteria</taxon>
        <taxon>Candidatus Roizmaniibacteriota</taxon>
    </lineage>
</organism>
<dbReference type="Pfam" id="PF00542">
    <property type="entry name" value="Ribosomal_L12"/>
    <property type="match status" value="1"/>
</dbReference>
<gene>
    <name evidence="4" type="primary">rplL</name>
    <name evidence="7" type="ORF">UU14_C0037G0017</name>
</gene>
<dbReference type="PANTHER" id="PTHR45987">
    <property type="entry name" value="39S RIBOSOMAL PROTEIN L12"/>
    <property type="match status" value="1"/>
</dbReference>
<dbReference type="FunFam" id="3.30.1390.10:FF:000001">
    <property type="entry name" value="50S ribosomal protein L7/L12"/>
    <property type="match status" value="1"/>
</dbReference>
<accession>A0A0G0T1W5</accession>
<keyword evidence="3 4" id="KW-0687">Ribonucleoprotein</keyword>
<protein>
    <recommendedName>
        <fullName evidence="4">Large ribosomal subunit protein bL12</fullName>
    </recommendedName>
</protein>
<dbReference type="SUPFAM" id="SSF54736">
    <property type="entry name" value="ClpS-like"/>
    <property type="match status" value="1"/>
</dbReference>
<dbReference type="Gene3D" id="1.20.5.710">
    <property type="entry name" value="Single helix bin"/>
    <property type="match status" value="1"/>
</dbReference>
<dbReference type="GO" id="GO:0005737">
    <property type="term" value="C:cytoplasm"/>
    <property type="evidence" value="ECO:0007669"/>
    <property type="project" value="UniProtKB-ARBA"/>
</dbReference>
<evidence type="ECO:0000256" key="3">
    <source>
        <dbReference type="ARBA" id="ARBA00023274"/>
    </source>
</evidence>
<dbReference type="InterPro" id="IPR008932">
    <property type="entry name" value="Ribosomal_bL12_oligo"/>
</dbReference>
<dbReference type="Gene3D" id="3.30.1390.10">
    <property type="match status" value="1"/>
</dbReference>
<comment type="subunit">
    <text evidence="4">Homodimer. Part of the ribosomal stalk of the 50S ribosomal subunit. Forms a multimeric L10(L12)X complex, where L10 forms an elongated spine to which 2 to 4 L12 dimers bind in a sequential fashion. Binds GTP-bound translation factors.</text>
</comment>
<evidence type="ECO:0000259" key="6">
    <source>
        <dbReference type="Pfam" id="PF16320"/>
    </source>
</evidence>